<dbReference type="AlphaFoldDB" id="A0A1W5DDL9"/>
<dbReference type="CDD" id="cd12148">
    <property type="entry name" value="fungal_TF_MHR"/>
    <property type="match status" value="1"/>
</dbReference>
<evidence type="ECO:0000256" key="2">
    <source>
        <dbReference type="SAM" id="Coils"/>
    </source>
</evidence>
<feature type="coiled-coil region" evidence="2">
    <location>
        <begin position="267"/>
        <end position="301"/>
    </location>
</feature>
<dbReference type="Gene3D" id="4.10.240.10">
    <property type="entry name" value="Zn(2)-C6 fungal-type DNA-binding domain"/>
    <property type="match status" value="1"/>
</dbReference>
<keyword evidence="1" id="KW-0539">Nucleus</keyword>
<feature type="region of interest" description="Disordered" evidence="3">
    <location>
        <begin position="935"/>
        <end position="961"/>
    </location>
</feature>
<protein>
    <submittedName>
        <fullName evidence="5">Zn(2)-C6 fungal-type DNA-binding domain</fullName>
    </submittedName>
</protein>
<dbReference type="GO" id="GO:0008270">
    <property type="term" value="F:zinc ion binding"/>
    <property type="evidence" value="ECO:0007669"/>
    <property type="project" value="InterPro"/>
</dbReference>
<feature type="compositionally biased region" description="Pro residues" evidence="3">
    <location>
        <begin position="42"/>
        <end position="56"/>
    </location>
</feature>
<proteinExistence type="predicted"/>
<evidence type="ECO:0000313" key="6">
    <source>
        <dbReference type="Proteomes" id="UP000192927"/>
    </source>
</evidence>
<dbReference type="CDD" id="cd00067">
    <property type="entry name" value="GAL4"/>
    <property type="match status" value="1"/>
</dbReference>
<evidence type="ECO:0000256" key="1">
    <source>
        <dbReference type="ARBA" id="ARBA00023242"/>
    </source>
</evidence>
<accession>A0A1W5DDL9</accession>
<feature type="compositionally biased region" description="Polar residues" evidence="3">
    <location>
        <begin position="24"/>
        <end position="39"/>
    </location>
</feature>
<feature type="region of interest" description="Disordered" evidence="3">
    <location>
        <begin position="431"/>
        <end position="480"/>
    </location>
</feature>
<feature type="compositionally biased region" description="Polar residues" evidence="3">
    <location>
        <begin position="95"/>
        <end position="109"/>
    </location>
</feature>
<dbReference type="InterPro" id="IPR036864">
    <property type="entry name" value="Zn2-C6_fun-type_DNA-bd_sf"/>
</dbReference>
<organism evidence="5 6">
    <name type="scientific">Lasallia pustulata</name>
    <dbReference type="NCBI Taxonomy" id="136370"/>
    <lineage>
        <taxon>Eukaryota</taxon>
        <taxon>Fungi</taxon>
        <taxon>Dikarya</taxon>
        <taxon>Ascomycota</taxon>
        <taxon>Pezizomycotina</taxon>
        <taxon>Lecanoromycetes</taxon>
        <taxon>OSLEUM clade</taxon>
        <taxon>Umbilicariomycetidae</taxon>
        <taxon>Umbilicariales</taxon>
        <taxon>Umbilicariaceae</taxon>
        <taxon>Lasallia</taxon>
    </lineage>
</organism>
<dbReference type="InterPro" id="IPR053181">
    <property type="entry name" value="EcdB-like_regulator"/>
</dbReference>
<dbReference type="Proteomes" id="UP000192927">
    <property type="component" value="Unassembled WGS sequence"/>
</dbReference>
<name>A0A1W5DDL9_9LECA</name>
<dbReference type="GO" id="GO:0003677">
    <property type="term" value="F:DNA binding"/>
    <property type="evidence" value="ECO:0007669"/>
    <property type="project" value="UniProtKB-KW"/>
</dbReference>
<dbReference type="PANTHER" id="PTHR47785">
    <property type="entry name" value="ZN(II)2CYS6 TRANSCRIPTION FACTOR (EUROFUNG)-RELATED-RELATED"/>
    <property type="match status" value="1"/>
</dbReference>
<dbReference type="Pfam" id="PF00172">
    <property type="entry name" value="Zn_clus"/>
    <property type="match status" value="1"/>
</dbReference>
<reference evidence="6" key="1">
    <citation type="submission" date="2017-03" db="EMBL/GenBank/DDBJ databases">
        <authorList>
            <person name="Sharma R."/>
            <person name="Thines M."/>
        </authorList>
    </citation>
    <scope>NUCLEOTIDE SEQUENCE [LARGE SCALE GENOMIC DNA]</scope>
</reference>
<evidence type="ECO:0000313" key="5">
    <source>
        <dbReference type="EMBL" id="SLM41141.1"/>
    </source>
</evidence>
<feature type="region of interest" description="Disordered" evidence="3">
    <location>
        <begin position="312"/>
        <end position="340"/>
    </location>
</feature>
<dbReference type="InterPro" id="IPR001138">
    <property type="entry name" value="Zn2Cys6_DnaBD"/>
</dbReference>
<evidence type="ECO:0000256" key="3">
    <source>
        <dbReference type="SAM" id="MobiDB-lite"/>
    </source>
</evidence>
<dbReference type="PANTHER" id="PTHR47785:SF4">
    <property type="entry name" value="ZN(II)2CYS6 TRANSCRIPTION FACTOR (EUROFUNG)"/>
    <property type="match status" value="1"/>
</dbReference>
<dbReference type="EMBL" id="FWEW01003789">
    <property type="protein sequence ID" value="SLM41141.1"/>
    <property type="molecule type" value="Genomic_DNA"/>
</dbReference>
<feature type="region of interest" description="Disordered" evidence="3">
    <location>
        <begin position="1"/>
        <end position="112"/>
    </location>
</feature>
<feature type="region of interest" description="Disordered" evidence="3">
    <location>
        <begin position="636"/>
        <end position="671"/>
    </location>
</feature>
<keyword evidence="2" id="KW-0175">Coiled coil</keyword>
<feature type="compositionally biased region" description="Low complexity" evidence="3">
    <location>
        <begin position="450"/>
        <end position="460"/>
    </location>
</feature>
<dbReference type="SUPFAM" id="SSF57701">
    <property type="entry name" value="Zn2/Cys6 DNA-binding domain"/>
    <property type="match status" value="1"/>
</dbReference>
<dbReference type="PROSITE" id="PS00463">
    <property type="entry name" value="ZN2_CY6_FUNGAL_1"/>
    <property type="match status" value="1"/>
</dbReference>
<keyword evidence="6" id="KW-1185">Reference proteome</keyword>
<sequence>MEGIGPEGKRPRLDSYGGPALSHRMQQQPSETPLHNYSSHALPPPNAYTQPPPPSPYHDVANTDHRSLPEPAQHGYTHITSGFNTPVRDARSYPPDTSYSRHGSVSAPTRSPDDIQQLAQLRPLNTASANEGHHYPQHPQLEHGGSQAGYATYDMQTNGNVVHSLPMAGQNDSGHGHSHYSPVNTPSFAQGQGPFSAPPNNNATWLLPKKKNSRAQQACDACRNRKAKCDEGRPSCSFCKEQAQACVYREVAPAKADRANQAILDSLQARSAENTELRARIDRLESKVERGNESIDRLEQFLIYGKSPLKKNHHVADENPENQDIKSSASVSPERKPTQAQLTIASRINPYAGEEGVDETDRDLRDTTHHVSDVTDTNVAAIVDASIIVEHTTAAHRLLRWPSIKSLLEHRGMCMSEDYVMESEEKKGILRPYGRGQGRDTSDVNNHFFAGSPAASSTSARSEESIRSSPSPPDGLWGASFPINTARIENHPGGLNVDGTLKIDPRTLHELLDSYLNNIHIMHPFMEKTRLMRMVDHFAARYNVSDATTSPFPTDNSTIGPDGRRDPAAVLNKATKRKYSNGSSMGGAAVEANSVNRSTTKPLLERSISTAIVLLVMALGKICAYPKPLPGALKNDAREAPSAVPRSFSPHSPMTTTSLRASPTSTQASPYNVIMSPRSTVRMSTLSRRSSAEDIAAAPSGMKNADQVPGLAYFAQATDILGNLHAGNELPHVQAFLLAGLYAGQLACTIESWSWIFTACRACRILVRDLAPNRSKQSSVLYKDLIAFAYWTCLQLESDILAELDLPRSNIDLPELQELVPKPKGIYAHRIVEDAETRVMMLYSSQILLRKTLNDIQEVLYQVKMKAEGSDELKISPRKALEENLQTWRDRLPPELKWQDGDPPSPDINEARLRAKYYGALYIIHRPSLHYALHQKSPRDSTSRPTQPAIGPAIEAPNYPYRSRGGNMAPPRTPELDPGQAEILRSAGICIQAAMWSTVAFDGIQKRLMVTNIFCTAHAQFGNMLVLAATYRSHLGYLVPYEELARLLERTITFLRRLRDISKTLEQDCMILEAVNQVVNQGPTQSFSSTEE</sequence>
<evidence type="ECO:0000259" key="4">
    <source>
        <dbReference type="PROSITE" id="PS50048"/>
    </source>
</evidence>
<dbReference type="PROSITE" id="PS50048">
    <property type="entry name" value="ZN2_CY6_FUNGAL_2"/>
    <property type="match status" value="1"/>
</dbReference>
<dbReference type="SMART" id="SM00066">
    <property type="entry name" value="GAL4"/>
    <property type="match status" value="1"/>
</dbReference>
<dbReference type="GO" id="GO:0000981">
    <property type="term" value="F:DNA-binding transcription factor activity, RNA polymerase II-specific"/>
    <property type="evidence" value="ECO:0007669"/>
    <property type="project" value="InterPro"/>
</dbReference>
<feature type="compositionally biased region" description="Polar residues" evidence="3">
    <location>
        <begin position="649"/>
        <end position="670"/>
    </location>
</feature>
<keyword evidence="5" id="KW-0238">DNA-binding</keyword>
<feature type="domain" description="Zn(2)-C6 fungal-type" evidence="4">
    <location>
        <begin position="218"/>
        <end position="248"/>
    </location>
</feature>